<dbReference type="GO" id="GO:0008270">
    <property type="term" value="F:zinc ion binding"/>
    <property type="evidence" value="ECO:0007669"/>
    <property type="project" value="UniProtKB-KW"/>
</dbReference>
<dbReference type="PROSITE" id="PS50119">
    <property type="entry name" value="ZF_BBOX"/>
    <property type="match status" value="1"/>
</dbReference>
<feature type="domain" description="B box-type" evidence="4">
    <location>
        <begin position="1"/>
        <end position="28"/>
    </location>
</feature>
<dbReference type="Gene3D" id="3.30.160.60">
    <property type="entry name" value="Classic Zinc Finger"/>
    <property type="match status" value="1"/>
</dbReference>
<sequence length="46" mass="5203">MYCEEERIGICVVCAVSKEHRTHRLAPIEEVFDAVSGEFPNGCETF</sequence>
<dbReference type="Pfam" id="PF00643">
    <property type="entry name" value="zf-B_box"/>
    <property type="match status" value="1"/>
</dbReference>
<dbReference type="AlphaFoldDB" id="A0A0E9Q2W8"/>
<evidence type="ECO:0000313" key="5">
    <source>
        <dbReference type="EMBL" id="JAH11094.1"/>
    </source>
</evidence>
<dbReference type="SUPFAM" id="SSF57845">
    <property type="entry name" value="B-box zinc-binding domain"/>
    <property type="match status" value="1"/>
</dbReference>
<dbReference type="InterPro" id="IPR000315">
    <property type="entry name" value="Znf_B-box"/>
</dbReference>
<evidence type="ECO:0000259" key="4">
    <source>
        <dbReference type="PROSITE" id="PS50119"/>
    </source>
</evidence>
<evidence type="ECO:0000256" key="2">
    <source>
        <dbReference type="ARBA" id="ARBA00022833"/>
    </source>
</evidence>
<evidence type="ECO:0000256" key="1">
    <source>
        <dbReference type="ARBA" id="ARBA00022771"/>
    </source>
</evidence>
<dbReference type="EMBL" id="GBXM01097483">
    <property type="protein sequence ID" value="JAH11094.1"/>
    <property type="molecule type" value="Transcribed_RNA"/>
</dbReference>
<name>A0A0E9Q2W8_ANGAN</name>
<accession>A0A0E9Q2W8</accession>
<proteinExistence type="predicted"/>
<keyword evidence="1 3" id="KW-0863">Zinc-finger</keyword>
<keyword evidence="2" id="KW-0862">Zinc</keyword>
<protein>
    <recommendedName>
        <fullName evidence="4">B box-type domain-containing protein</fullName>
    </recommendedName>
</protein>
<reference evidence="5" key="2">
    <citation type="journal article" date="2015" name="Fish Shellfish Immunol.">
        <title>Early steps in the European eel (Anguilla anguilla)-Vibrio vulnificus interaction in the gills: Role of the RtxA13 toxin.</title>
        <authorList>
            <person name="Callol A."/>
            <person name="Pajuelo D."/>
            <person name="Ebbesson L."/>
            <person name="Teles M."/>
            <person name="MacKenzie S."/>
            <person name="Amaro C."/>
        </authorList>
    </citation>
    <scope>NUCLEOTIDE SEQUENCE</scope>
</reference>
<evidence type="ECO:0000256" key="3">
    <source>
        <dbReference type="PROSITE-ProRule" id="PRU00024"/>
    </source>
</evidence>
<reference evidence="5" key="1">
    <citation type="submission" date="2014-11" db="EMBL/GenBank/DDBJ databases">
        <authorList>
            <person name="Amaro Gonzalez C."/>
        </authorList>
    </citation>
    <scope>NUCLEOTIDE SEQUENCE</scope>
</reference>
<organism evidence="5">
    <name type="scientific">Anguilla anguilla</name>
    <name type="common">European freshwater eel</name>
    <name type="synonym">Muraena anguilla</name>
    <dbReference type="NCBI Taxonomy" id="7936"/>
    <lineage>
        <taxon>Eukaryota</taxon>
        <taxon>Metazoa</taxon>
        <taxon>Chordata</taxon>
        <taxon>Craniata</taxon>
        <taxon>Vertebrata</taxon>
        <taxon>Euteleostomi</taxon>
        <taxon>Actinopterygii</taxon>
        <taxon>Neopterygii</taxon>
        <taxon>Teleostei</taxon>
        <taxon>Anguilliformes</taxon>
        <taxon>Anguillidae</taxon>
        <taxon>Anguilla</taxon>
    </lineage>
</organism>
<keyword evidence="1 3" id="KW-0479">Metal-binding</keyword>